<gene>
    <name evidence="2" type="ORF">SCALIN_C04_0296</name>
</gene>
<name>A0A286TV96_9BACT</name>
<dbReference type="Pfam" id="PF13144">
    <property type="entry name" value="ChapFlgA"/>
    <property type="match status" value="1"/>
</dbReference>
<reference evidence="2 3" key="1">
    <citation type="journal article" date="2017" name="Environ. Microbiol. Rep.">
        <title>Genetic diversity of marine anaerobic ammonium-oxidizing bacteria as revealed by genomic and proteomic analyses of 'Candidatus Scalindua japonica'.</title>
        <authorList>
            <person name="Oshiki M."/>
            <person name="Mizuto K."/>
            <person name="Kimura Z."/>
            <person name="Kindaichi T."/>
            <person name="Satoh H."/>
            <person name="Okabe S."/>
        </authorList>
    </citation>
    <scope>NUCLEOTIDE SEQUENCE [LARGE SCALE GENOMIC DNA]</scope>
    <source>
        <strain evidence="3">husup-a2</strain>
    </source>
</reference>
<dbReference type="Gene3D" id="2.30.30.760">
    <property type="match status" value="1"/>
</dbReference>
<dbReference type="NCBIfam" id="TIGR03170">
    <property type="entry name" value="flgA_cterm"/>
    <property type="match status" value="1"/>
</dbReference>
<comment type="caution">
    <text evidence="2">The sequence shown here is derived from an EMBL/GenBank/DDBJ whole genome shotgun (WGS) entry which is preliminary data.</text>
</comment>
<dbReference type="InterPro" id="IPR017585">
    <property type="entry name" value="SAF_FlgA"/>
</dbReference>
<keyword evidence="2" id="KW-0966">Cell projection</keyword>
<keyword evidence="3" id="KW-1185">Reference proteome</keyword>
<evidence type="ECO:0000313" key="3">
    <source>
        <dbReference type="Proteomes" id="UP000218542"/>
    </source>
</evidence>
<dbReference type="RefSeq" id="WP_096892938.1">
    <property type="nucleotide sequence ID" value="NZ_BAOS01000004.1"/>
</dbReference>
<accession>A0A286TV96</accession>
<proteinExistence type="predicted"/>
<organism evidence="2 3">
    <name type="scientific">Candidatus Scalindua japonica</name>
    <dbReference type="NCBI Taxonomy" id="1284222"/>
    <lineage>
        <taxon>Bacteria</taxon>
        <taxon>Pseudomonadati</taxon>
        <taxon>Planctomycetota</taxon>
        <taxon>Candidatus Brocadiia</taxon>
        <taxon>Candidatus Brocadiales</taxon>
        <taxon>Candidatus Scalinduaceae</taxon>
        <taxon>Candidatus Scalindua</taxon>
    </lineage>
</organism>
<dbReference type="Proteomes" id="UP000218542">
    <property type="component" value="Unassembled WGS sequence"/>
</dbReference>
<dbReference type="OrthoDB" id="255224at2"/>
<dbReference type="AlphaFoldDB" id="A0A286TV96"/>
<dbReference type="Gene3D" id="3.90.1210.10">
    <property type="entry name" value="Antifreeze-like/N-acetylneuraminic acid synthase C-terminal domain"/>
    <property type="match status" value="1"/>
</dbReference>
<keyword evidence="2" id="KW-0282">Flagellum</keyword>
<keyword evidence="2" id="KW-0969">Cilium</keyword>
<dbReference type="EMBL" id="BAOS01000004">
    <property type="protein sequence ID" value="GAX59808.1"/>
    <property type="molecule type" value="Genomic_DNA"/>
</dbReference>
<protein>
    <submittedName>
        <fullName evidence="2">Flagellar basal body P-ring protein</fullName>
    </submittedName>
</protein>
<sequence>MRYRITIFSLFIMFVFLPGTFAGMIEIHLMEKIVLKDKVITVSDISTVTGDDPGLVKKVMGIEIGNTPGANCERRIDLNFIRMRLISSNVNIENVTFTNSQSTLVSVESTKIKGLEIVQKAKEYLLEFLPMDDRETTVEVGRVPTDQWVPSKRDNIDFFITLVDTTKDRGKIELIVSASSEGKRFFKVPVYFNVRVFEFVAVAKKKIRRNQSLTKENVILTRRETTRTRGMSFSSIDDLKGMITTTSVQPRIILTEHMVETPPTLKQGSIVKLIVKKSGFKIVTKGLAQQTGYKGDVIKVRNINSKKIIYGQIINHDSVQVIF</sequence>
<dbReference type="PANTHER" id="PTHR36307:SF1">
    <property type="entry name" value="FLAGELLA BASAL BODY P-RING FORMATION PROTEIN FLGA"/>
    <property type="match status" value="1"/>
</dbReference>
<dbReference type="InterPro" id="IPR039246">
    <property type="entry name" value="Flagellar_FlgA"/>
</dbReference>
<dbReference type="GO" id="GO:0044780">
    <property type="term" value="P:bacterial-type flagellum assembly"/>
    <property type="evidence" value="ECO:0007669"/>
    <property type="project" value="InterPro"/>
</dbReference>
<evidence type="ECO:0000313" key="2">
    <source>
        <dbReference type="EMBL" id="GAX59808.1"/>
    </source>
</evidence>
<dbReference type="CDD" id="cd11614">
    <property type="entry name" value="SAF_CpaB_FlgA_like"/>
    <property type="match status" value="1"/>
</dbReference>
<dbReference type="PANTHER" id="PTHR36307">
    <property type="entry name" value="FLAGELLA BASAL BODY P-RING FORMATION PROTEIN FLGA"/>
    <property type="match status" value="1"/>
</dbReference>
<feature type="domain" description="Flagella basal body P-ring formation protein FlgA SAF" evidence="1">
    <location>
        <begin position="200"/>
        <end position="321"/>
    </location>
</feature>
<evidence type="ECO:0000259" key="1">
    <source>
        <dbReference type="Pfam" id="PF13144"/>
    </source>
</evidence>